<dbReference type="InterPro" id="IPR046925">
    <property type="entry name" value="WD-like_fungi"/>
</dbReference>
<evidence type="ECO:0000313" key="3">
    <source>
        <dbReference type="EMBL" id="PMD61070.1"/>
    </source>
</evidence>
<feature type="signal peptide" evidence="1">
    <location>
        <begin position="1"/>
        <end position="18"/>
    </location>
</feature>
<organism evidence="3 4">
    <name type="scientific">Hyaloscypha bicolor E</name>
    <dbReference type="NCBI Taxonomy" id="1095630"/>
    <lineage>
        <taxon>Eukaryota</taxon>
        <taxon>Fungi</taxon>
        <taxon>Dikarya</taxon>
        <taxon>Ascomycota</taxon>
        <taxon>Pezizomycotina</taxon>
        <taxon>Leotiomycetes</taxon>
        <taxon>Helotiales</taxon>
        <taxon>Hyaloscyphaceae</taxon>
        <taxon>Hyaloscypha</taxon>
        <taxon>Hyaloscypha bicolor</taxon>
    </lineage>
</organism>
<evidence type="ECO:0000313" key="4">
    <source>
        <dbReference type="Proteomes" id="UP000235371"/>
    </source>
</evidence>
<reference evidence="3 4" key="1">
    <citation type="submission" date="2016-04" db="EMBL/GenBank/DDBJ databases">
        <title>A degradative enzymes factory behind the ericoid mycorrhizal symbiosis.</title>
        <authorList>
            <consortium name="DOE Joint Genome Institute"/>
            <person name="Martino E."/>
            <person name="Morin E."/>
            <person name="Grelet G."/>
            <person name="Kuo A."/>
            <person name="Kohler A."/>
            <person name="Daghino S."/>
            <person name="Barry K."/>
            <person name="Choi C."/>
            <person name="Cichocki N."/>
            <person name="Clum A."/>
            <person name="Copeland A."/>
            <person name="Hainaut M."/>
            <person name="Haridas S."/>
            <person name="Labutti K."/>
            <person name="Lindquist E."/>
            <person name="Lipzen A."/>
            <person name="Khouja H.-R."/>
            <person name="Murat C."/>
            <person name="Ohm R."/>
            <person name="Olson A."/>
            <person name="Spatafora J."/>
            <person name="Veneault-Fourrey C."/>
            <person name="Henrissat B."/>
            <person name="Grigoriev I."/>
            <person name="Martin F."/>
            <person name="Perotto S."/>
        </authorList>
    </citation>
    <scope>NUCLEOTIDE SEQUENCE [LARGE SCALE GENOMIC DNA]</scope>
    <source>
        <strain evidence="3 4">E</strain>
    </source>
</reference>
<dbReference type="RefSeq" id="XP_024737974.1">
    <property type="nucleotide sequence ID" value="XM_024879924.1"/>
</dbReference>
<dbReference type="OrthoDB" id="3705032at2759"/>
<name>A0A2J6TDH1_9HELO</name>
<keyword evidence="1" id="KW-0732">Signal</keyword>
<dbReference type="Proteomes" id="UP000235371">
    <property type="component" value="Unassembled WGS sequence"/>
</dbReference>
<dbReference type="GeneID" id="36588001"/>
<feature type="chain" id="PRO_5014438312" description="WD-like domain-containing protein" evidence="1">
    <location>
        <begin position="19"/>
        <end position="186"/>
    </location>
</feature>
<proteinExistence type="predicted"/>
<evidence type="ECO:0000256" key="1">
    <source>
        <dbReference type="SAM" id="SignalP"/>
    </source>
</evidence>
<dbReference type="EMBL" id="KZ613786">
    <property type="protein sequence ID" value="PMD61070.1"/>
    <property type="molecule type" value="Genomic_DNA"/>
</dbReference>
<keyword evidence="4" id="KW-1185">Reference proteome</keyword>
<protein>
    <recommendedName>
        <fullName evidence="2">WD-like domain-containing protein</fullName>
    </recommendedName>
</protein>
<dbReference type="Pfam" id="PF20493">
    <property type="entry name" value="WD-like_fungi"/>
    <property type="match status" value="1"/>
</dbReference>
<accession>A0A2J6TDH1</accession>
<dbReference type="AlphaFoldDB" id="A0A2J6TDH1"/>
<feature type="domain" description="WD-like" evidence="2">
    <location>
        <begin position="74"/>
        <end position="186"/>
    </location>
</feature>
<evidence type="ECO:0000259" key="2">
    <source>
        <dbReference type="Pfam" id="PF20493"/>
    </source>
</evidence>
<sequence>MQFTTIALVLACATGLLASPLRERNSTEILTFNEYVELYREPSSNGVDSLVYYGPASGTKTLRSEANPVEERASCSATTAPTCFTSHSARNDICDQLVTELFNDSQITVGQSPRQICYEGAAAESNEYCCVSWHNVVPSLIKGDLANYANTILQQCTSNGISGKIYNVLVHQTCTSVCLSNRGTGC</sequence>
<dbReference type="InParanoid" id="A0A2J6TDH1"/>
<gene>
    <name evidence="3" type="ORF">K444DRAFT_611352</name>
</gene>